<reference evidence="8 9" key="1">
    <citation type="submission" date="2016-11" db="EMBL/GenBank/DDBJ databases">
        <authorList>
            <person name="Jaros S."/>
            <person name="Januszkiewicz K."/>
            <person name="Wedrychowicz H."/>
        </authorList>
    </citation>
    <scope>NUCLEOTIDE SEQUENCE [LARGE SCALE GENOMIC DNA]</scope>
    <source>
        <strain evidence="8 9">DSM 26897</strain>
    </source>
</reference>
<dbReference type="EMBL" id="FQUO01000002">
    <property type="protein sequence ID" value="SHE60983.1"/>
    <property type="molecule type" value="Genomic_DNA"/>
</dbReference>
<evidence type="ECO:0000259" key="7">
    <source>
        <dbReference type="Pfam" id="PF00905"/>
    </source>
</evidence>
<evidence type="ECO:0000256" key="1">
    <source>
        <dbReference type="ARBA" id="ARBA00004141"/>
    </source>
</evidence>
<feature type="transmembrane region" description="Helical" evidence="6">
    <location>
        <begin position="783"/>
        <end position="803"/>
    </location>
</feature>
<dbReference type="Pfam" id="PF00905">
    <property type="entry name" value="Transpeptidase"/>
    <property type="match status" value="1"/>
</dbReference>
<evidence type="ECO:0000313" key="8">
    <source>
        <dbReference type="EMBL" id="SHE60983.1"/>
    </source>
</evidence>
<keyword evidence="9" id="KW-1185">Reference proteome</keyword>
<dbReference type="OrthoDB" id="9812661at2"/>
<feature type="transmembrane region" description="Helical" evidence="6">
    <location>
        <begin position="379"/>
        <end position="398"/>
    </location>
</feature>
<dbReference type="Pfam" id="PF01098">
    <property type="entry name" value="FTSW_RODA_SPOVE"/>
    <property type="match status" value="2"/>
</dbReference>
<name>A0A1M4UWI7_9BACT</name>
<dbReference type="STRING" id="1302690.BUE76_13360"/>
<evidence type="ECO:0000256" key="3">
    <source>
        <dbReference type="ARBA" id="ARBA00022960"/>
    </source>
</evidence>
<dbReference type="InterPro" id="IPR012338">
    <property type="entry name" value="Beta-lactam/transpept-like"/>
</dbReference>
<evidence type="ECO:0000256" key="6">
    <source>
        <dbReference type="SAM" id="Phobius"/>
    </source>
</evidence>
<feature type="transmembrane region" description="Helical" evidence="6">
    <location>
        <begin position="741"/>
        <end position="762"/>
    </location>
</feature>
<feature type="transmembrane region" description="Helical" evidence="6">
    <location>
        <begin position="672"/>
        <end position="690"/>
    </location>
</feature>
<dbReference type="InterPro" id="IPR001182">
    <property type="entry name" value="FtsW/RodA"/>
</dbReference>
<feature type="transmembrane region" description="Helical" evidence="6">
    <location>
        <begin position="460"/>
        <end position="480"/>
    </location>
</feature>
<keyword evidence="5 6" id="KW-0472">Membrane</keyword>
<dbReference type="GO" id="GO:0051301">
    <property type="term" value="P:cell division"/>
    <property type="evidence" value="ECO:0007669"/>
    <property type="project" value="UniProtKB-KW"/>
</dbReference>
<dbReference type="GO" id="GO:0032153">
    <property type="term" value="C:cell division site"/>
    <property type="evidence" value="ECO:0007669"/>
    <property type="project" value="TreeGrafter"/>
</dbReference>
<keyword evidence="2 6" id="KW-0812">Transmembrane</keyword>
<evidence type="ECO:0000256" key="4">
    <source>
        <dbReference type="ARBA" id="ARBA00022989"/>
    </source>
</evidence>
<dbReference type="PANTHER" id="PTHR30474">
    <property type="entry name" value="CELL CYCLE PROTEIN"/>
    <property type="match status" value="1"/>
</dbReference>
<keyword evidence="8" id="KW-0131">Cell cycle</keyword>
<feature type="transmembrane region" description="Helical" evidence="6">
    <location>
        <begin position="579"/>
        <end position="599"/>
    </location>
</feature>
<organism evidence="8 9">
    <name type="scientific">Cnuella takakiae</name>
    <dbReference type="NCBI Taxonomy" id="1302690"/>
    <lineage>
        <taxon>Bacteria</taxon>
        <taxon>Pseudomonadati</taxon>
        <taxon>Bacteroidota</taxon>
        <taxon>Chitinophagia</taxon>
        <taxon>Chitinophagales</taxon>
        <taxon>Chitinophagaceae</taxon>
        <taxon>Cnuella</taxon>
    </lineage>
</organism>
<comment type="subcellular location">
    <subcellularLocation>
        <location evidence="1">Membrane</location>
        <topology evidence="1">Multi-pass membrane protein</topology>
    </subcellularLocation>
</comment>
<keyword evidence="4 6" id="KW-1133">Transmembrane helix</keyword>
<feature type="transmembrane region" description="Helical" evidence="6">
    <location>
        <begin position="492"/>
        <end position="525"/>
    </location>
</feature>
<dbReference type="Proteomes" id="UP000184368">
    <property type="component" value="Unassembled WGS sequence"/>
</dbReference>
<evidence type="ECO:0000256" key="2">
    <source>
        <dbReference type="ARBA" id="ARBA00022692"/>
    </source>
</evidence>
<feature type="transmembrane region" description="Helical" evidence="6">
    <location>
        <begin position="419"/>
        <end position="440"/>
    </location>
</feature>
<dbReference type="SUPFAM" id="SSF56601">
    <property type="entry name" value="beta-lactamase/transpeptidase-like"/>
    <property type="match status" value="1"/>
</dbReference>
<keyword evidence="3" id="KW-0133">Cell shape</keyword>
<dbReference type="GO" id="GO:0005886">
    <property type="term" value="C:plasma membrane"/>
    <property type="evidence" value="ECO:0007669"/>
    <property type="project" value="TreeGrafter"/>
</dbReference>
<dbReference type="GO" id="GO:0015648">
    <property type="term" value="F:lipid-linked peptidoglycan transporter activity"/>
    <property type="evidence" value="ECO:0007669"/>
    <property type="project" value="TreeGrafter"/>
</dbReference>
<feature type="transmembrane region" description="Helical" evidence="6">
    <location>
        <begin position="318"/>
        <end position="340"/>
    </location>
</feature>
<feature type="transmembrane region" description="Helical" evidence="6">
    <location>
        <begin position="347"/>
        <end position="367"/>
    </location>
</feature>
<dbReference type="GO" id="GO:0008360">
    <property type="term" value="P:regulation of cell shape"/>
    <property type="evidence" value="ECO:0007669"/>
    <property type="project" value="UniProtKB-KW"/>
</dbReference>
<keyword evidence="8" id="KW-0132">Cell division</keyword>
<accession>A0A1M4UWI7</accession>
<dbReference type="PANTHER" id="PTHR30474:SF3">
    <property type="entry name" value="PEPTIDOGLYCAN GLYCOSYLTRANSFERASE RODA"/>
    <property type="match status" value="1"/>
</dbReference>
<sequence length="1352" mass="148924">MAEKPMIKKGRGIERLFLLMATLVLGLLFYQLYTVLQRDFTDVPQRLGDGSMVNLNAENPGGKVRALLQKGFYLEDYRDINLVSSILTTRLRDDQEPVDNIGELNKRKYYVQANEAYAKGGASFQKRVALSRELIGFSGPDSLLFEQEVQKPISAPQKVQAGLGNQEITATIVNREGDPVAGVLVRLNLVLPQDSLYSNAVVEVNRLQTEKGAGFEKTFILNEGGQRQLQSLVAYARTNEDGEAEFGGLPKGKAFSVLPLQPGFQFGGAKGISALKGDPDFAFLQTPHTIKLLSTRDFNNLKKEGALIVRTPAEVNNWFWIICGVFFAAFWLVHGLLSFRFAHADQLILPVVFLLTGFSILTLFSLQDPLRDRFLVRDMLSFFTIGIVLLSLLMLFDLRRFTPDSGLFRLFYFKQHKGAANGWPWAALGLALLALTILFGTGPEGSGVKVNLFGFQPSELVRFILLVFLAGFFTANERFISGYATARSRWRFFSFALAAVLAIIFLFLVLGDLGPAMVVCFTFIILLSFARGDFAQTIAAVVLYTLAVWATGNVWIGTAITFVLMGALYFFVRKQISEPAIMAVVVIAAFLLLDQVPLLDLLFPGPIQRLTDRKAIWENAWDNNVFGGDQVANGIWAMASGGIRGQGIGEGFGKTIPEAHTDMILPAFGEEFGWAGIISVFVLFLVYLHRAIVIGRQTGRPFLFYLAAGIGISTFVQFVLIAGGSTGALPLSGVALPFVSYGGSSLIMNMVAAGFLLSVSLVQGSPAQMNYIGKQQDRNLMPALVAAGIGIILLGVNVSRYLFNNKRWVVEPALVAERSGARMYSYNPRIAILMNRLQAGNIYDRKGVLLATSKPRLLVQQKDTLVKSGLMAFELEALSHRRQDRYYPFGAHAFFWTGDANTGVFTGGNNGYFAEYQHGAELRGFPTPISNQQVVATRFREDPFLPREAREMVVARRDYRALSPMLLSGINSPLVDSFKQKNRDMQLSIDAGLQTAIQQSLQTDETIRNSRVSIVVMDDIQGDVLASALYPLPPVDDWDLLTLSARQQAQLGTFVTTADLGFTHATQPGSTAKLLTALAAFNKLGDAAARRSFQIRQQDLVRTRGDEPDETGTIGMERAIVKSNNPYFIRLANEESLQEEMATLYIQTGMFLRGLGGYYYSFDGGNAYQAEQWRKTWRATEFQSKRRYDPNNIRATRGLGISGMAWGQGELVSTPASVARLAAGIANNGFLTDNRYVLRIADSLLAPKDSLVLAKRPEHTQLLTGFMQAQSAGKRDRLGIAVAGKTGTPERIVRGKRINDGWYVFFAPKPNGQGHTVCCVRVEDTKGSSIAVAVAGRHVIPVLLQRGYVQGY</sequence>
<dbReference type="Gene3D" id="3.40.710.10">
    <property type="entry name" value="DD-peptidase/beta-lactamase superfamily"/>
    <property type="match status" value="1"/>
</dbReference>
<gene>
    <name evidence="8" type="ORF">SAMN05444008_10268</name>
</gene>
<evidence type="ECO:0000313" key="9">
    <source>
        <dbReference type="Proteomes" id="UP000184368"/>
    </source>
</evidence>
<protein>
    <submittedName>
        <fullName evidence="8">Cell division protein FtsW, lipid II flippase</fullName>
    </submittedName>
</protein>
<feature type="transmembrane region" description="Helical" evidence="6">
    <location>
        <begin position="12"/>
        <end position="33"/>
    </location>
</feature>
<evidence type="ECO:0000256" key="5">
    <source>
        <dbReference type="ARBA" id="ARBA00023136"/>
    </source>
</evidence>
<feature type="transmembrane region" description="Helical" evidence="6">
    <location>
        <begin position="702"/>
        <end position="721"/>
    </location>
</feature>
<feature type="domain" description="Penicillin-binding protein transpeptidase" evidence="7">
    <location>
        <begin position="1013"/>
        <end position="1334"/>
    </location>
</feature>
<dbReference type="InterPro" id="IPR001460">
    <property type="entry name" value="PCN-bd_Tpept"/>
</dbReference>
<proteinExistence type="predicted"/>
<feature type="transmembrane region" description="Helical" evidence="6">
    <location>
        <begin position="554"/>
        <end position="572"/>
    </location>
</feature>
<dbReference type="GO" id="GO:0008658">
    <property type="term" value="F:penicillin binding"/>
    <property type="evidence" value="ECO:0007669"/>
    <property type="project" value="InterPro"/>
</dbReference>